<dbReference type="InterPro" id="IPR018376">
    <property type="entry name" value="Enoyl-CoA_hyd/isom_CS"/>
</dbReference>
<dbReference type="CDD" id="cd06558">
    <property type="entry name" value="crotonase-like"/>
    <property type="match status" value="1"/>
</dbReference>
<organism evidence="3 4">
    <name type="scientific">Moraxella pluranimalium</name>
    <dbReference type="NCBI Taxonomy" id="470453"/>
    <lineage>
        <taxon>Bacteria</taxon>
        <taxon>Pseudomonadati</taxon>
        <taxon>Pseudomonadota</taxon>
        <taxon>Gammaproteobacteria</taxon>
        <taxon>Moraxellales</taxon>
        <taxon>Moraxellaceae</taxon>
        <taxon>Moraxella</taxon>
    </lineage>
</organism>
<dbReference type="NCBIfam" id="NF005699">
    <property type="entry name" value="PRK07509.1"/>
    <property type="match status" value="1"/>
</dbReference>
<accession>A0A1T0CJZ3</accession>
<dbReference type="PANTHER" id="PTHR43149:SF1">
    <property type="entry name" value="DELTA(3,5)-DELTA(2,4)-DIENOYL-COA ISOMERASE, MITOCHONDRIAL"/>
    <property type="match status" value="1"/>
</dbReference>
<dbReference type="AlphaFoldDB" id="A0A1T0CJZ3"/>
<proteinExistence type="inferred from homology"/>
<dbReference type="PANTHER" id="PTHR43149">
    <property type="entry name" value="ENOYL-COA HYDRATASE"/>
    <property type="match status" value="1"/>
</dbReference>
<dbReference type="STRING" id="470453.B0680_09320"/>
<comment type="similarity">
    <text evidence="1 2">Belongs to the enoyl-CoA hydratase/isomerase family.</text>
</comment>
<protein>
    <submittedName>
        <fullName evidence="3">Enoyl-CoA hydratase</fullName>
    </submittedName>
</protein>
<evidence type="ECO:0000256" key="1">
    <source>
        <dbReference type="ARBA" id="ARBA00005254"/>
    </source>
</evidence>
<dbReference type="Proteomes" id="UP000189800">
    <property type="component" value="Unassembled WGS sequence"/>
</dbReference>
<evidence type="ECO:0000256" key="2">
    <source>
        <dbReference type="RuleBase" id="RU003707"/>
    </source>
</evidence>
<evidence type="ECO:0000313" key="4">
    <source>
        <dbReference type="Proteomes" id="UP000189800"/>
    </source>
</evidence>
<reference evidence="3 4" key="1">
    <citation type="submission" date="2017-02" db="EMBL/GenBank/DDBJ databases">
        <title>Draft genome sequence of Moraxella pluranimalium CCUG 54913T type strain.</title>
        <authorList>
            <person name="Salva-Serra F."/>
            <person name="Engstrom-Jakobsson H."/>
            <person name="Thorell K."/>
            <person name="Jaen-Luchoro D."/>
            <person name="Gonzales-Siles L."/>
            <person name="Karlsson R."/>
            <person name="Yazdan S."/>
            <person name="Boulund F."/>
            <person name="Johnning A."/>
            <person name="Engstrand L."/>
            <person name="Kristiansson E."/>
            <person name="Moore E."/>
        </authorList>
    </citation>
    <scope>NUCLEOTIDE SEQUENCE [LARGE SCALE GENOMIC DNA]</scope>
    <source>
        <strain evidence="3 4">CCUG 54913</strain>
    </source>
</reference>
<dbReference type="Gene3D" id="3.90.226.10">
    <property type="entry name" value="2-enoyl-CoA Hydratase, Chain A, domain 1"/>
    <property type="match status" value="1"/>
</dbReference>
<dbReference type="InterPro" id="IPR045002">
    <property type="entry name" value="Ech1-like"/>
</dbReference>
<dbReference type="EMBL" id="MUYU01000026">
    <property type="protein sequence ID" value="OOS22645.1"/>
    <property type="molecule type" value="Genomic_DNA"/>
</dbReference>
<sequence>MTTYQTITTAISQDVMTITLNRPEKKNALSFVMMDELIHLAKTLKKNKTLKAVMITGSGSDFCSGLDLADLNNSKNLLNASYQLIKPTPSKFQQVCLIWQSLPMPVIAVIQGVCVGGGLQLALGADIRIAHPDARFSVLEAKWGLVADMGITHTARAIAKDKLAKLAMTAEIVDAKTALDDGLVTMIDDEPSARANQLIADISSRSSDAVLAAKRVIHARTPMNYLTLYQEKLWQIRLMLGYNRKLAIKKAKDNTVQFVKRQFG</sequence>
<dbReference type="PROSITE" id="PS00166">
    <property type="entry name" value="ENOYL_COA_HYDRATASE"/>
    <property type="match status" value="1"/>
</dbReference>
<gene>
    <name evidence="3" type="ORF">B0680_09320</name>
</gene>
<evidence type="ECO:0000313" key="3">
    <source>
        <dbReference type="EMBL" id="OOS22645.1"/>
    </source>
</evidence>
<dbReference type="Pfam" id="PF00378">
    <property type="entry name" value="ECH_1"/>
    <property type="match status" value="1"/>
</dbReference>
<dbReference type="InterPro" id="IPR029045">
    <property type="entry name" value="ClpP/crotonase-like_dom_sf"/>
</dbReference>
<comment type="caution">
    <text evidence="3">The sequence shown here is derived from an EMBL/GenBank/DDBJ whole genome shotgun (WGS) entry which is preliminary data.</text>
</comment>
<keyword evidence="4" id="KW-1185">Reference proteome</keyword>
<dbReference type="GO" id="GO:0016853">
    <property type="term" value="F:isomerase activity"/>
    <property type="evidence" value="ECO:0007669"/>
    <property type="project" value="InterPro"/>
</dbReference>
<dbReference type="OrthoDB" id="9777711at2"/>
<dbReference type="SUPFAM" id="SSF52096">
    <property type="entry name" value="ClpP/crotonase"/>
    <property type="match status" value="1"/>
</dbReference>
<name>A0A1T0CJZ3_9GAMM</name>
<dbReference type="RefSeq" id="WP_078254824.1">
    <property type="nucleotide sequence ID" value="NZ_MUYU01000026.1"/>
</dbReference>
<dbReference type="InterPro" id="IPR001753">
    <property type="entry name" value="Enoyl-CoA_hydra/iso"/>
</dbReference>